<dbReference type="EMBL" id="JALDAW010000013">
    <property type="protein sequence ID" value="MDY5168284.1"/>
    <property type="molecule type" value="Genomic_DNA"/>
</dbReference>
<comment type="caution">
    <text evidence="8">The sequence shown here is derived from an EMBL/GenBank/DDBJ whole genome shotgun (WGS) entry which is preliminary data.</text>
</comment>
<evidence type="ECO:0000256" key="5">
    <source>
        <dbReference type="ARBA" id="ARBA00022683"/>
    </source>
</evidence>
<dbReference type="InterPro" id="IPR011055">
    <property type="entry name" value="Dup_hybrid_motif"/>
</dbReference>
<dbReference type="InterPro" id="IPR001127">
    <property type="entry name" value="PTS_EIIA_1_perm"/>
</dbReference>
<keyword evidence="6" id="KW-0418">Kinase</keyword>
<name>A0AB35UNV2_9FIRM</name>
<dbReference type="SUPFAM" id="SSF51261">
    <property type="entry name" value="Duplicated hybrid motif"/>
    <property type="match status" value="1"/>
</dbReference>
<evidence type="ECO:0000313" key="8">
    <source>
        <dbReference type="EMBL" id="MDY5168284.1"/>
    </source>
</evidence>
<dbReference type="PROSITE" id="PS51093">
    <property type="entry name" value="PTS_EIIA_TYPE_1"/>
    <property type="match status" value="1"/>
</dbReference>
<keyword evidence="5" id="KW-0598">Phosphotransferase system</keyword>
<protein>
    <submittedName>
        <fullName evidence="8">Glucose PTS transporter subunit IIA</fullName>
    </submittedName>
</protein>
<dbReference type="GO" id="GO:0005737">
    <property type="term" value="C:cytoplasm"/>
    <property type="evidence" value="ECO:0007669"/>
    <property type="project" value="UniProtKB-SubCell"/>
</dbReference>
<dbReference type="PANTHER" id="PTHR45008:SF1">
    <property type="entry name" value="PTS SYSTEM GLUCOSE-SPECIFIC EIIA COMPONENT"/>
    <property type="match status" value="1"/>
</dbReference>
<dbReference type="AlphaFoldDB" id="A0AB35UNV2"/>
<evidence type="ECO:0000256" key="2">
    <source>
        <dbReference type="ARBA" id="ARBA00022448"/>
    </source>
</evidence>
<keyword evidence="4" id="KW-0808">Transferase</keyword>
<dbReference type="Proteomes" id="UP001276902">
    <property type="component" value="Unassembled WGS sequence"/>
</dbReference>
<dbReference type="Gene3D" id="2.70.70.10">
    <property type="entry name" value="Glucose Permease (Domain IIA)"/>
    <property type="match status" value="1"/>
</dbReference>
<dbReference type="Pfam" id="PF00358">
    <property type="entry name" value="PTS_EIIA_1"/>
    <property type="match status" value="1"/>
</dbReference>
<dbReference type="GO" id="GO:0009401">
    <property type="term" value="P:phosphoenolpyruvate-dependent sugar phosphotransferase system"/>
    <property type="evidence" value="ECO:0007669"/>
    <property type="project" value="UniProtKB-KW"/>
</dbReference>
<evidence type="ECO:0000256" key="1">
    <source>
        <dbReference type="ARBA" id="ARBA00004496"/>
    </source>
</evidence>
<proteinExistence type="predicted"/>
<evidence type="ECO:0000256" key="4">
    <source>
        <dbReference type="ARBA" id="ARBA00022679"/>
    </source>
</evidence>
<feature type="domain" description="PTS EIIA type-1" evidence="7">
    <location>
        <begin position="3"/>
        <end position="106"/>
    </location>
</feature>
<keyword evidence="2" id="KW-0813">Transport</keyword>
<dbReference type="NCBIfam" id="TIGR00830">
    <property type="entry name" value="PTBA"/>
    <property type="match status" value="1"/>
</dbReference>
<sequence>MGDPVFSTGLMGEGIAVLPEDGKVYAPCDGEVIVIPPTQHAIGFRTKNGIEILIHIGTQSELIENEFKCKVKEGQRVERGDLIMTFDIQKLKAKNYDLTTPIVITNTKDFTDILAVDENKVKAGDKIIAVI</sequence>
<keyword evidence="3" id="KW-0762">Sugar transport</keyword>
<dbReference type="GO" id="GO:0016301">
    <property type="term" value="F:kinase activity"/>
    <property type="evidence" value="ECO:0007669"/>
    <property type="project" value="UniProtKB-KW"/>
</dbReference>
<evidence type="ECO:0000256" key="3">
    <source>
        <dbReference type="ARBA" id="ARBA00022597"/>
    </source>
</evidence>
<dbReference type="PANTHER" id="PTHR45008">
    <property type="entry name" value="PTS SYSTEM GLUCOSE-SPECIFIC EIIA COMPONENT"/>
    <property type="match status" value="1"/>
</dbReference>
<organism evidence="8 9">
    <name type="scientific">Dielma fastidiosa</name>
    <dbReference type="NCBI Taxonomy" id="1034346"/>
    <lineage>
        <taxon>Bacteria</taxon>
        <taxon>Bacillati</taxon>
        <taxon>Bacillota</taxon>
        <taxon>Erysipelotrichia</taxon>
        <taxon>Erysipelotrichales</taxon>
        <taxon>Erysipelotrichaceae</taxon>
        <taxon>Dielma</taxon>
    </lineage>
</organism>
<dbReference type="InterPro" id="IPR050890">
    <property type="entry name" value="PTS_EIIA_component"/>
</dbReference>
<evidence type="ECO:0000313" key="9">
    <source>
        <dbReference type="Proteomes" id="UP001276902"/>
    </source>
</evidence>
<comment type="subcellular location">
    <subcellularLocation>
        <location evidence="1">Cytoplasm</location>
    </subcellularLocation>
</comment>
<gene>
    <name evidence="8" type="ORF">MQE39_09165</name>
</gene>
<accession>A0AB35UNV2</accession>
<evidence type="ECO:0000256" key="6">
    <source>
        <dbReference type="ARBA" id="ARBA00022777"/>
    </source>
</evidence>
<reference evidence="8" key="1">
    <citation type="submission" date="2022-03" db="EMBL/GenBank/DDBJ databases">
        <title>First case of bacteraemia caused by Dielma fastidiosa in a patient hospitalised with diverticulitis.</title>
        <authorList>
            <person name="Forman-Ankjaer B."/>
            <person name="Hvid-Jensen F."/>
            <person name="Kobel C.M."/>
            <person name="Greve T."/>
        </authorList>
    </citation>
    <scope>NUCLEOTIDE SEQUENCE</scope>
    <source>
        <strain evidence="8">AUH_DF_2021</strain>
    </source>
</reference>
<evidence type="ECO:0000259" key="7">
    <source>
        <dbReference type="PROSITE" id="PS51093"/>
    </source>
</evidence>